<keyword evidence="3" id="KW-1185">Reference proteome</keyword>
<proteinExistence type="predicted"/>
<dbReference type="AlphaFoldDB" id="A0A9Q5N6L6"/>
<evidence type="ECO:0000256" key="1">
    <source>
        <dbReference type="SAM" id="MobiDB-lite"/>
    </source>
</evidence>
<feature type="region of interest" description="Disordered" evidence="1">
    <location>
        <begin position="360"/>
        <end position="407"/>
    </location>
</feature>
<feature type="compositionally biased region" description="Polar residues" evidence="1">
    <location>
        <begin position="360"/>
        <end position="377"/>
    </location>
</feature>
<evidence type="ECO:0000313" key="3">
    <source>
        <dbReference type="Proteomes" id="UP000757232"/>
    </source>
</evidence>
<feature type="compositionally biased region" description="Basic and acidic residues" evidence="1">
    <location>
        <begin position="391"/>
        <end position="407"/>
    </location>
</feature>
<gene>
    <name evidence="2" type="ORF">A7U60_g3589</name>
</gene>
<evidence type="ECO:0000313" key="2">
    <source>
        <dbReference type="EMBL" id="OCB89222.1"/>
    </source>
</evidence>
<dbReference type="OrthoDB" id="3264286at2759"/>
<comment type="caution">
    <text evidence="2">The sequence shown here is derived from an EMBL/GenBank/DDBJ whole genome shotgun (WGS) entry which is preliminary data.</text>
</comment>
<protein>
    <submittedName>
        <fullName evidence="2">Uncharacterized protein</fullName>
    </submittedName>
</protein>
<sequence length="407" mass="46175">MSTDLFRDTMSSTQDLIRPNELPPFSPVVYKPQVKYSYTFDTEYSRDPARIRAVFDELVAKTKELNLCRPDVPVAKRRARNLGLKVNIEQAKGLHWRSIQARRPVVLTAGPISPPRTPRRPATDYPSAEQLCLKNTIDAQRKQNYAEACRWSYLAERERTIRKWEAEQAIAFRARQALDLHSTVARHQESRTTVPGNRELEWQKPLSSSESTAWLGEDSRMFTDSSHASESRYQTVIEMPVHPMDRSQSIEPEATNSNYLVLSHDQMQSFNIPHGSHSSISNVRLARSSSIQRHIPATSLRLAPMPLRPRIDHHPLSYPTPQATRLSYVQPIDVSAPGAIQNSSDNAGYPVGLGLDGLPSSRTTVSLPSTDPTSLDQTFDDDEYSLKKRRSEAEHVVSQRNEQRKLR</sequence>
<accession>A0A9Q5N6L6</accession>
<organism evidence="2 3">
    <name type="scientific">Sanghuangporus baumii</name>
    <name type="common">Phellinus baumii</name>
    <dbReference type="NCBI Taxonomy" id="108892"/>
    <lineage>
        <taxon>Eukaryota</taxon>
        <taxon>Fungi</taxon>
        <taxon>Dikarya</taxon>
        <taxon>Basidiomycota</taxon>
        <taxon>Agaricomycotina</taxon>
        <taxon>Agaricomycetes</taxon>
        <taxon>Hymenochaetales</taxon>
        <taxon>Hymenochaetaceae</taxon>
        <taxon>Sanghuangporus</taxon>
    </lineage>
</organism>
<dbReference type="Proteomes" id="UP000757232">
    <property type="component" value="Unassembled WGS sequence"/>
</dbReference>
<reference evidence="2" key="1">
    <citation type="submission" date="2016-06" db="EMBL/GenBank/DDBJ databases">
        <title>Draft Genome sequence of the fungus Inonotus baumii.</title>
        <authorList>
            <person name="Zhu H."/>
            <person name="Lin W."/>
        </authorList>
    </citation>
    <scope>NUCLEOTIDE SEQUENCE</scope>
    <source>
        <strain evidence="2">821</strain>
    </source>
</reference>
<name>A0A9Q5N6L6_SANBA</name>
<dbReference type="EMBL" id="LNZH02000161">
    <property type="protein sequence ID" value="OCB89222.1"/>
    <property type="molecule type" value="Genomic_DNA"/>
</dbReference>